<gene>
    <name evidence="2" type="ordered locus">DR_A0228</name>
</gene>
<dbReference type="KEGG" id="dra:DR_A0228"/>
<evidence type="ECO:0000313" key="2">
    <source>
        <dbReference type="EMBL" id="AAF12497.1"/>
    </source>
</evidence>
<accession>Q9RYT0</accession>
<dbReference type="InParanoid" id="Q9RYT0"/>
<dbReference type="Pfam" id="PF00903">
    <property type="entry name" value="Glyoxalase"/>
    <property type="match status" value="1"/>
</dbReference>
<dbReference type="EMBL" id="AE001825">
    <property type="protein sequence ID" value="AAF12497.1"/>
    <property type="molecule type" value="Genomic_DNA"/>
</dbReference>
<reference evidence="2 3" key="1">
    <citation type="journal article" date="1999" name="Science">
        <title>Genome sequence of the radioresistant bacterium Deinococcus radiodurans R1.</title>
        <authorList>
            <person name="White O."/>
            <person name="Eisen J.A."/>
            <person name="Heidelberg J.F."/>
            <person name="Hickey E.K."/>
            <person name="Peterson J.D."/>
            <person name="Dodson R.J."/>
            <person name="Haft D.H."/>
            <person name="Gwinn M.L."/>
            <person name="Nelson W.C."/>
            <person name="Richardson D.L."/>
            <person name="Moffat K.S."/>
            <person name="Qin H."/>
            <person name="Jiang L."/>
            <person name="Pamphile W."/>
            <person name="Crosby M."/>
            <person name="Shen M."/>
            <person name="Vamathevan J.J."/>
            <person name="Lam P."/>
            <person name="McDonald L."/>
            <person name="Utterback T."/>
            <person name="Zalewski C."/>
            <person name="Makarova K.S."/>
            <person name="Aravind L."/>
            <person name="Daly M.J."/>
            <person name="Minton K.W."/>
            <person name="Fleischmann R.D."/>
            <person name="Ketchum K.A."/>
            <person name="Nelson K.E."/>
            <person name="Salzberg S."/>
            <person name="Smith H.O."/>
            <person name="Venter J.C."/>
            <person name="Fraser C.M."/>
        </authorList>
    </citation>
    <scope>NUCLEOTIDE SEQUENCE [LARGE SCALE GENOMIC DNA]</scope>
    <source>
        <strain evidence="3">ATCC 13939 / DSM 20539 / JCM 16871 / LMG 4051 / NBRC 15346 / NCIMB 9279 / R1 / VKM B-1422</strain>
    </source>
</reference>
<organism evidence="2 3">
    <name type="scientific">Deinococcus radiodurans (strain ATCC 13939 / DSM 20539 / JCM 16871 / CCUG 27074 / LMG 4051 / NBRC 15346 / NCIMB 9279 / VKM B-1422 / R1)</name>
    <dbReference type="NCBI Taxonomy" id="243230"/>
    <lineage>
        <taxon>Bacteria</taxon>
        <taxon>Thermotogati</taxon>
        <taxon>Deinococcota</taxon>
        <taxon>Deinococci</taxon>
        <taxon>Deinococcales</taxon>
        <taxon>Deinococcaceae</taxon>
        <taxon>Deinococcus</taxon>
    </lineage>
</organism>
<dbReference type="InterPro" id="IPR037523">
    <property type="entry name" value="VOC_core"/>
</dbReference>
<evidence type="ECO:0000313" key="3">
    <source>
        <dbReference type="Proteomes" id="UP000002524"/>
    </source>
</evidence>
<dbReference type="PaxDb" id="243230-DR_A0228"/>
<dbReference type="EnsemblBacteria" id="AAF12497">
    <property type="protein sequence ID" value="AAF12497"/>
    <property type="gene ID" value="DR_A0228"/>
</dbReference>
<proteinExistence type="predicted"/>
<dbReference type="PATRIC" id="fig|243230.17.peg.3118"/>
<dbReference type="InterPro" id="IPR004360">
    <property type="entry name" value="Glyas_Fos-R_dOase_dom"/>
</dbReference>
<evidence type="ECO:0000259" key="1">
    <source>
        <dbReference type="PROSITE" id="PS51819"/>
    </source>
</evidence>
<dbReference type="RefSeq" id="WP_010889487.1">
    <property type="nucleotide sequence ID" value="NC_001264.1"/>
</dbReference>
<dbReference type="HOGENOM" id="CLU_141550_1_0_0"/>
<dbReference type="Gene3D" id="3.10.180.10">
    <property type="entry name" value="2,3-Dihydroxybiphenyl 1,2-Dioxygenase, domain 1"/>
    <property type="match status" value="1"/>
</dbReference>
<dbReference type="PIR" id="E75575">
    <property type="entry name" value="E75575"/>
</dbReference>
<feature type="domain" description="VOC" evidence="1">
    <location>
        <begin position="4"/>
        <end position="117"/>
    </location>
</feature>
<dbReference type="OrthoDB" id="4548523at2"/>
<dbReference type="GeneID" id="69519122"/>
<protein>
    <recommendedName>
        <fullName evidence="1">VOC domain-containing protein</fullName>
    </recommendedName>
</protein>
<dbReference type="PROSITE" id="PS51819">
    <property type="entry name" value="VOC"/>
    <property type="match status" value="1"/>
</dbReference>
<dbReference type="Proteomes" id="UP000002524">
    <property type="component" value="Chromosome 2"/>
</dbReference>
<name>Q9RYT0_DEIRA</name>
<dbReference type="eggNOG" id="COG3324">
    <property type="taxonomic scope" value="Bacteria"/>
</dbReference>
<sequence length="117" mass="12597">MTGPIAAVLIHVGDPERGLDWYEQAFVGAVRRVLPDTDFEYLDYAGVMLEVVPADAKVGSGAAGSVIYWQVPDFAAALAHFRALGAELYRGPLDIEGGERMGQVRDPWGNLIGLRGP</sequence>
<dbReference type="SUPFAM" id="SSF54593">
    <property type="entry name" value="Glyoxalase/Bleomycin resistance protein/Dihydroxybiphenyl dioxygenase"/>
    <property type="match status" value="1"/>
</dbReference>
<dbReference type="STRING" id="243230.DR_A0228"/>
<dbReference type="InterPro" id="IPR029068">
    <property type="entry name" value="Glyas_Bleomycin-R_OHBP_Dase"/>
</dbReference>
<keyword evidence="3" id="KW-1185">Reference proteome</keyword>
<dbReference type="AlphaFoldDB" id="Q9RYT0"/>